<keyword evidence="2 3" id="KW-0472">Membrane</keyword>
<dbReference type="InterPro" id="IPR004995">
    <property type="entry name" value="Spore_Ger"/>
</dbReference>
<organism evidence="4 5">
    <name type="scientific">Paenibacillus antri</name>
    <dbReference type="NCBI Taxonomy" id="2582848"/>
    <lineage>
        <taxon>Bacteria</taxon>
        <taxon>Bacillati</taxon>
        <taxon>Bacillota</taxon>
        <taxon>Bacilli</taxon>
        <taxon>Bacillales</taxon>
        <taxon>Paenibacillaceae</taxon>
        <taxon>Paenibacillus</taxon>
    </lineage>
</organism>
<comment type="similarity">
    <text evidence="1">Belongs to the GerABKA family.</text>
</comment>
<dbReference type="Pfam" id="PF03323">
    <property type="entry name" value="GerA"/>
    <property type="match status" value="1"/>
</dbReference>
<dbReference type="Proteomes" id="UP000309676">
    <property type="component" value="Unassembled WGS sequence"/>
</dbReference>
<dbReference type="RefSeq" id="WP_138192685.1">
    <property type="nucleotide sequence ID" value="NZ_VCIW01000002.1"/>
</dbReference>
<dbReference type="PANTHER" id="PTHR22550:SF5">
    <property type="entry name" value="LEUCINE ZIPPER PROTEIN 4"/>
    <property type="match status" value="1"/>
</dbReference>
<proteinExistence type="inferred from homology"/>
<evidence type="ECO:0000256" key="1">
    <source>
        <dbReference type="ARBA" id="ARBA00005278"/>
    </source>
</evidence>
<evidence type="ECO:0000313" key="5">
    <source>
        <dbReference type="Proteomes" id="UP000309676"/>
    </source>
</evidence>
<dbReference type="InterPro" id="IPR050768">
    <property type="entry name" value="UPF0353/GerABKA_families"/>
</dbReference>
<comment type="caution">
    <text evidence="4">The sequence shown here is derived from an EMBL/GenBank/DDBJ whole genome shotgun (WGS) entry which is preliminary data.</text>
</comment>
<feature type="transmembrane region" description="Helical" evidence="3">
    <location>
        <begin position="411"/>
        <end position="435"/>
    </location>
</feature>
<evidence type="ECO:0000256" key="3">
    <source>
        <dbReference type="SAM" id="Phobius"/>
    </source>
</evidence>
<evidence type="ECO:0000313" key="4">
    <source>
        <dbReference type="EMBL" id="TLS53415.1"/>
    </source>
</evidence>
<gene>
    <name evidence="4" type="ORF">FE782_03860</name>
</gene>
<dbReference type="GO" id="GO:0009847">
    <property type="term" value="P:spore germination"/>
    <property type="evidence" value="ECO:0007669"/>
    <property type="project" value="InterPro"/>
</dbReference>
<feature type="transmembrane region" description="Helical" evidence="3">
    <location>
        <begin position="287"/>
        <end position="306"/>
    </location>
</feature>
<dbReference type="EMBL" id="VCIW01000002">
    <property type="protein sequence ID" value="TLS53415.1"/>
    <property type="molecule type" value="Genomic_DNA"/>
</dbReference>
<dbReference type="PIRSF" id="PIRSF005690">
    <property type="entry name" value="GerBA"/>
    <property type="match status" value="1"/>
</dbReference>
<dbReference type="PANTHER" id="PTHR22550">
    <property type="entry name" value="SPORE GERMINATION PROTEIN"/>
    <property type="match status" value="1"/>
</dbReference>
<keyword evidence="3" id="KW-1133">Transmembrane helix</keyword>
<feature type="transmembrane region" description="Helical" evidence="3">
    <location>
        <begin position="356"/>
        <end position="376"/>
    </location>
</feature>
<accession>A0A5R9GN20</accession>
<keyword evidence="3" id="KW-0812">Transmembrane</keyword>
<sequence>MNAYADNVAYFRRTFDRCEDVTFRSVRAGGRIEATLVYTQAMSSDLRIERNVLLPLMQIQATSPPHEPDRRLDWLVSEALPAEDIVVQSDRERATESVLAGYVMLLVDGVTPVLLIGLAAYPARSVEEPASEPVIRGSRDGFTESLQTNISLIRRRLKTPALKMEMRQAGKLTKTALSVLYLEGIASRSLVEEVKSRLERIRLDAILESGAVEELIKERRMTVFPQLHATERPDRAAAALAEGRVLVLVDNSPFGLIAPGLALEMLQASEDYSQHYIVASVTRWLRYWLAFSALVFPSLYIAITTMHQEMLPTNLLLSIASSREAVPFPAIVEAFIMEMAFEGLREAGVRLPRPVGQAVSIVGALVIGQAAVQAGLVSASLVIVVSFTGIASFIFPSYSFGLAVRLLRFPLMIVAGLLGLYGIVLFLLALLIHLAKMKSFGVPYLSPAAPLNLNGIKDVLMRRPWLAWNKGRQEP</sequence>
<dbReference type="AlphaFoldDB" id="A0A5R9GN20"/>
<protein>
    <submittedName>
        <fullName evidence="4">Spore germination protein</fullName>
    </submittedName>
</protein>
<feature type="transmembrane region" description="Helical" evidence="3">
    <location>
        <begin position="382"/>
        <end position="404"/>
    </location>
</feature>
<keyword evidence="5" id="KW-1185">Reference proteome</keyword>
<name>A0A5R9GN20_9BACL</name>
<reference evidence="4 5" key="1">
    <citation type="submission" date="2019-05" db="EMBL/GenBank/DDBJ databases">
        <authorList>
            <person name="Narsing Rao M.P."/>
            <person name="Li W.J."/>
        </authorList>
    </citation>
    <scope>NUCLEOTIDE SEQUENCE [LARGE SCALE GENOMIC DNA]</scope>
    <source>
        <strain evidence="4 5">SYSU_K30003</strain>
    </source>
</reference>
<evidence type="ECO:0000256" key="2">
    <source>
        <dbReference type="ARBA" id="ARBA00023136"/>
    </source>
</evidence>
<dbReference type="GO" id="GO:0016020">
    <property type="term" value="C:membrane"/>
    <property type="evidence" value="ECO:0007669"/>
    <property type="project" value="InterPro"/>
</dbReference>
<dbReference type="OrthoDB" id="1726708at2"/>